<reference evidence="2 3" key="1">
    <citation type="journal article" date="2014" name="Int. J. Syst. Evol. Microbiol.">
        <title>Complete genome sequence of Corynebacterium casei LMG S-19264T (=DSM 44701T), isolated from a smear-ripened cheese.</title>
        <authorList>
            <consortium name="US DOE Joint Genome Institute (JGI-PGF)"/>
            <person name="Walter F."/>
            <person name="Albersmeier A."/>
            <person name="Kalinowski J."/>
            <person name="Ruckert C."/>
        </authorList>
    </citation>
    <scope>NUCLEOTIDE SEQUENCE [LARGE SCALE GENOMIC DNA]</scope>
    <source>
        <strain evidence="2 3">NBRC 112289</strain>
    </source>
</reference>
<dbReference type="GO" id="GO:0009231">
    <property type="term" value="P:riboflavin biosynthetic process"/>
    <property type="evidence" value="ECO:0007669"/>
    <property type="project" value="InterPro"/>
</dbReference>
<dbReference type="InterPro" id="IPR002734">
    <property type="entry name" value="RibDG_C"/>
</dbReference>
<sequence length="187" mass="20472">MGRVVSPVNMSIDGFIEDERGEFAWLPVDPDVFEHHTQLIRSADVLLYGRRLYEAMAVWETDLAVGAQSAAFGAFAAAWRAPEKVVSSRTLDEVLMERTRIEREFDPVEVARIARAANRDVLVGGAELAAVAFEAALIDEVHLYALPLTVGGGKPGLPTGVRLDLRLLETRRLGEGVVFTRSACARP</sequence>
<evidence type="ECO:0000259" key="1">
    <source>
        <dbReference type="Pfam" id="PF01872"/>
    </source>
</evidence>
<feature type="domain" description="Bacterial bifunctional deaminase-reductase C-terminal" evidence="1">
    <location>
        <begin position="5"/>
        <end position="179"/>
    </location>
</feature>
<protein>
    <submittedName>
        <fullName evidence="2">Deaminase</fullName>
    </submittedName>
</protein>
<dbReference type="GO" id="GO:0008703">
    <property type="term" value="F:5-amino-6-(5-phosphoribosylamino)uracil reductase activity"/>
    <property type="evidence" value="ECO:0007669"/>
    <property type="project" value="InterPro"/>
</dbReference>
<dbReference type="Proteomes" id="UP001157160">
    <property type="component" value="Unassembled WGS sequence"/>
</dbReference>
<dbReference type="Pfam" id="PF01872">
    <property type="entry name" value="RibD_C"/>
    <property type="match status" value="1"/>
</dbReference>
<dbReference type="InterPro" id="IPR024072">
    <property type="entry name" value="DHFR-like_dom_sf"/>
</dbReference>
<dbReference type="Gene3D" id="3.40.430.10">
    <property type="entry name" value="Dihydrofolate Reductase, subunit A"/>
    <property type="match status" value="1"/>
</dbReference>
<organism evidence="2 3">
    <name type="scientific">Arenivirga flava</name>
    <dbReference type="NCBI Taxonomy" id="1930060"/>
    <lineage>
        <taxon>Bacteria</taxon>
        <taxon>Bacillati</taxon>
        <taxon>Actinomycetota</taxon>
        <taxon>Actinomycetes</taxon>
        <taxon>Micrococcales</taxon>
        <taxon>Microbacteriaceae</taxon>
        <taxon>Arenivirga</taxon>
    </lineage>
</organism>
<accession>A0AA37XA57</accession>
<dbReference type="AlphaFoldDB" id="A0AA37XA57"/>
<dbReference type="InterPro" id="IPR050765">
    <property type="entry name" value="Riboflavin_Biosynth_HTPR"/>
</dbReference>
<proteinExistence type="predicted"/>
<dbReference type="SUPFAM" id="SSF53597">
    <property type="entry name" value="Dihydrofolate reductase-like"/>
    <property type="match status" value="1"/>
</dbReference>
<evidence type="ECO:0000313" key="3">
    <source>
        <dbReference type="Proteomes" id="UP001157160"/>
    </source>
</evidence>
<gene>
    <name evidence="2" type="ORF">GCM10025874_07160</name>
</gene>
<dbReference type="EMBL" id="BSUL01000001">
    <property type="protein sequence ID" value="GMA27463.1"/>
    <property type="molecule type" value="Genomic_DNA"/>
</dbReference>
<comment type="caution">
    <text evidence="2">The sequence shown here is derived from an EMBL/GenBank/DDBJ whole genome shotgun (WGS) entry which is preliminary data.</text>
</comment>
<name>A0AA37XA57_9MICO</name>
<evidence type="ECO:0000313" key="2">
    <source>
        <dbReference type="EMBL" id="GMA27463.1"/>
    </source>
</evidence>
<keyword evidence="3" id="KW-1185">Reference proteome</keyword>
<dbReference type="RefSeq" id="WP_284230086.1">
    <property type="nucleotide sequence ID" value="NZ_BSUL01000001.1"/>
</dbReference>
<dbReference type="PANTHER" id="PTHR38011:SF11">
    <property type="entry name" value="2,5-DIAMINO-6-RIBOSYLAMINO-4(3H)-PYRIMIDINONE 5'-PHOSPHATE REDUCTASE"/>
    <property type="match status" value="1"/>
</dbReference>
<dbReference type="PANTHER" id="PTHR38011">
    <property type="entry name" value="DIHYDROFOLATE REDUCTASE FAMILY PROTEIN (AFU_ORTHOLOGUE AFUA_8G06820)"/>
    <property type="match status" value="1"/>
</dbReference>